<feature type="transmembrane region" description="Helical" evidence="1">
    <location>
        <begin position="393"/>
        <end position="414"/>
    </location>
</feature>
<dbReference type="EMBL" id="CP120682">
    <property type="protein sequence ID" value="WKN37160.1"/>
    <property type="molecule type" value="Genomic_DNA"/>
</dbReference>
<dbReference type="InterPro" id="IPR008537">
    <property type="entry name" value="DUF819"/>
</dbReference>
<dbReference type="Pfam" id="PF05684">
    <property type="entry name" value="DUF819"/>
    <property type="match status" value="1"/>
</dbReference>
<evidence type="ECO:0000313" key="2">
    <source>
        <dbReference type="EMBL" id="WKN37160.1"/>
    </source>
</evidence>
<feature type="transmembrane region" description="Helical" evidence="1">
    <location>
        <begin position="308"/>
        <end position="328"/>
    </location>
</feature>
<protein>
    <submittedName>
        <fullName evidence="2">DUF819 family protein</fullName>
    </submittedName>
</protein>
<feature type="transmembrane region" description="Helical" evidence="1">
    <location>
        <begin position="360"/>
        <end position="381"/>
    </location>
</feature>
<feature type="transmembrane region" description="Helical" evidence="1">
    <location>
        <begin position="42"/>
        <end position="65"/>
    </location>
</feature>
<sequence length="419" mass="44539">MEDAAATPALFTSDPVIFGILMLVLAFVFTTAASERSFWKKFYAYVPSVLLCYFIPGILNSLNIISSENSSLYFVASRYLLPCSLILFTLGIDLKAIARLGGKAVIMFFAGTFGIIIGGPLAILIVSIISPDTVGGHGPDAVWRGLTTVAGSWIGGGANQTAMKEVFEVGDSIFPAVLAVDIIIANLWLAVLLYGSGRAEQIDRFFKADASSIKEVQKRIEDYAASIMKIPKTADLMLILGLAFGITGFSHFCAEGIAPYLSENYPGLDEFSLTSTFFWIIVIATGIGLALSFTRLRQLEGVGASRMATVFLYVLIATIGMEMDLTAIVNSPGLFMVGAIWILIHVIVLFIVAKLIKAPFFFVAVGSQANIGGAASAPVVASAFSPSLAPVGVLLAVLGYFVGTYGAWLCGILMQAVAE</sequence>
<reference evidence="2" key="2">
    <citation type="journal article" date="2024" name="Antonie Van Leeuwenhoek">
        <title>Roseihalotalea indica gen. nov., sp. nov., a halophilic Bacteroidetes from mesopelagic Southwest Indian Ocean with higher carbohydrate metabolic potential.</title>
        <authorList>
            <person name="Chen B."/>
            <person name="Zhang M."/>
            <person name="Lin D."/>
            <person name="Ye J."/>
            <person name="Tang K."/>
        </authorList>
    </citation>
    <scope>NUCLEOTIDE SEQUENCE</scope>
    <source>
        <strain evidence="2">TK19036</strain>
    </source>
</reference>
<evidence type="ECO:0000256" key="1">
    <source>
        <dbReference type="SAM" id="Phobius"/>
    </source>
</evidence>
<feature type="transmembrane region" description="Helical" evidence="1">
    <location>
        <begin position="104"/>
        <end position="129"/>
    </location>
</feature>
<feature type="transmembrane region" description="Helical" evidence="1">
    <location>
        <begin position="236"/>
        <end position="257"/>
    </location>
</feature>
<organism evidence="2">
    <name type="scientific">Roseihalotalea indica</name>
    <dbReference type="NCBI Taxonomy" id="2867963"/>
    <lineage>
        <taxon>Bacteria</taxon>
        <taxon>Pseudomonadati</taxon>
        <taxon>Bacteroidota</taxon>
        <taxon>Cytophagia</taxon>
        <taxon>Cytophagales</taxon>
        <taxon>Catalimonadaceae</taxon>
        <taxon>Roseihalotalea</taxon>
    </lineage>
</organism>
<feature type="transmembrane region" description="Helical" evidence="1">
    <location>
        <begin position="334"/>
        <end position="353"/>
    </location>
</feature>
<keyword evidence="1" id="KW-1133">Transmembrane helix</keyword>
<feature type="transmembrane region" description="Helical" evidence="1">
    <location>
        <begin position="16"/>
        <end position="33"/>
    </location>
</feature>
<dbReference type="PANTHER" id="PTHR34289:SF8">
    <property type="entry name" value="DUF819 DOMAIN-CONTAINING PROTEIN"/>
    <property type="match status" value="1"/>
</dbReference>
<dbReference type="AlphaFoldDB" id="A0AA49GLP9"/>
<keyword evidence="1" id="KW-0472">Membrane</keyword>
<name>A0AA49GLP9_9BACT</name>
<accession>A0AA49GLP9</accession>
<keyword evidence="1" id="KW-0812">Transmembrane</keyword>
<reference evidence="2" key="1">
    <citation type="journal article" date="2023" name="Comput. Struct. Biotechnol. J.">
        <title>Discovery of a novel marine Bacteroidetes with a rich repertoire of carbohydrate-active enzymes.</title>
        <authorList>
            <person name="Chen B."/>
            <person name="Liu G."/>
            <person name="Chen Q."/>
            <person name="Wang H."/>
            <person name="Liu L."/>
            <person name="Tang K."/>
        </authorList>
    </citation>
    <scope>NUCLEOTIDE SEQUENCE</scope>
    <source>
        <strain evidence="2">TK19036</strain>
    </source>
</reference>
<feature type="transmembrane region" description="Helical" evidence="1">
    <location>
        <begin position="173"/>
        <end position="194"/>
    </location>
</feature>
<feature type="transmembrane region" description="Helical" evidence="1">
    <location>
        <begin position="277"/>
        <end position="296"/>
    </location>
</feature>
<feature type="transmembrane region" description="Helical" evidence="1">
    <location>
        <begin position="71"/>
        <end position="92"/>
    </location>
</feature>
<proteinExistence type="predicted"/>
<gene>
    <name evidence="2" type="ORF">K4G66_00370</name>
</gene>
<dbReference type="PANTHER" id="PTHR34289">
    <property type="entry name" value="PROTEIN, PUTATIVE (DUF819)-RELATED"/>
    <property type="match status" value="1"/>
</dbReference>